<dbReference type="Pfam" id="PF24031">
    <property type="entry name" value="FN3_IL27B_N"/>
    <property type="match status" value="1"/>
</dbReference>
<keyword evidence="4" id="KW-0325">Glycoprotein</keyword>
<dbReference type="InterPro" id="IPR053073">
    <property type="entry name" value="IL11/IL27_subunit_beta"/>
</dbReference>
<dbReference type="InterPro" id="IPR036179">
    <property type="entry name" value="Ig-like_dom_sf"/>
</dbReference>
<organism evidence="9 10">
    <name type="scientific">Coilia grayii</name>
    <name type="common">Gray's grenadier anchovy</name>
    <dbReference type="NCBI Taxonomy" id="363190"/>
    <lineage>
        <taxon>Eukaryota</taxon>
        <taxon>Metazoa</taxon>
        <taxon>Chordata</taxon>
        <taxon>Craniata</taxon>
        <taxon>Vertebrata</taxon>
        <taxon>Euteleostomi</taxon>
        <taxon>Actinopterygii</taxon>
        <taxon>Neopterygii</taxon>
        <taxon>Teleostei</taxon>
        <taxon>Clupei</taxon>
        <taxon>Clupeiformes</taxon>
        <taxon>Clupeoidei</taxon>
        <taxon>Engraulidae</taxon>
        <taxon>Coilinae</taxon>
        <taxon>Coilia</taxon>
    </lineage>
</organism>
<comment type="similarity">
    <text evidence="1">Belongs to the type I cytokine receptor family. Type 3 subfamily.</text>
</comment>
<feature type="domain" description="Ig-like" evidence="7">
    <location>
        <begin position="28"/>
        <end position="89"/>
    </location>
</feature>
<feature type="signal peptide" evidence="6">
    <location>
        <begin position="1"/>
        <end position="22"/>
    </location>
</feature>
<dbReference type="SUPFAM" id="SSF49265">
    <property type="entry name" value="Fibronectin type III"/>
    <property type="match status" value="2"/>
</dbReference>
<comment type="caution">
    <text evidence="9">The sequence shown here is derived from an EMBL/GenBank/DDBJ whole genome shotgun (WGS) entry which is preliminary data.</text>
</comment>
<dbReference type="PROSITE" id="PS50853">
    <property type="entry name" value="FN3"/>
    <property type="match status" value="1"/>
</dbReference>
<dbReference type="AlphaFoldDB" id="A0ABD1KCV3"/>
<evidence type="ECO:0000256" key="1">
    <source>
        <dbReference type="ARBA" id="ARBA00010890"/>
    </source>
</evidence>
<proteinExistence type="inferred from homology"/>
<evidence type="ECO:0000259" key="8">
    <source>
        <dbReference type="PROSITE" id="PS50853"/>
    </source>
</evidence>
<accession>A0ABD1KCV3</accession>
<evidence type="ECO:0000313" key="10">
    <source>
        <dbReference type="Proteomes" id="UP001591681"/>
    </source>
</evidence>
<dbReference type="Pfam" id="PF00041">
    <property type="entry name" value="fn3"/>
    <property type="match status" value="1"/>
</dbReference>
<evidence type="ECO:0000256" key="5">
    <source>
        <dbReference type="ARBA" id="ARBA00023319"/>
    </source>
</evidence>
<dbReference type="InterPro" id="IPR013783">
    <property type="entry name" value="Ig-like_fold"/>
</dbReference>
<dbReference type="PROSITE" id="PS50835">
    <property type="entry name" value="IG_LIKE"/>
    <property type="match status" value="1"/>
</dbReference>
<dbReference type="InterPro" id="IPR007110">
    <property type="entry name" value="Ig-like_dom"/>
</dbReference>
<dbReference type="EMBL" id="JBHFQA010000006">
    <property type="protein sequence ID" value="KAL2096990.1"/>
    <property type="molecule type" value="Genomic_DNA"/>
</dbReference>
<evidence type="ECO:0000256" key="6">
    <source>
        <dbReference type="SAM" id="SignalP"/>
    </source>
</evidence>
<dbReference type="InterPro" id="IPR036116">
    <property type="entry name" value="FN3_sf"/>
</dbReference>
<keyword evidence="2 6" id="KW-0732">Signal</keyword>
<dbReference type="SMART" id="SM00409">
    <property type="entry name" value="IG"/>
    <property type="match status" value="1"/>
</dbReference>
<keyword evidence="10" id="KW-1185">Reference proteome</keyword>
<dbReference type="CDD" id="cd00063">
    <property type="entry name" value="FN3"/>
    <property type="match status" value="1"/>
</dbReference>
<name>A0ABD1KCV3_9TELE</name>
<dbReference type="Proteomes" id="UP001591681">
    <property type="component" value="Unassembled WGS sequence"/>
</dbReference>
<gene>
    <name evidence="9" type="ORF">ACEWY4_006197</name>
</gene>
<dbReference type="SMART" id="SM00060">
    <property type="entry name" value="FN3"/>
    <property type="match status" value="1"/>
</dbReference>
<dbReference type="InterPro" id="IPR003961">
    <property type="entry name" value="FN3_dom"/>
</dbReference>
<feature type="domain" description="Fibronectin type-III" evidence="8">
    <location>
        <begin position="209"/>
        <end position="305"/>
    </location>
</feature>
<feature type="chain" id="PRO_5044874894" evidence="6">
    <location>
        <begin position="23"/>
        <end position="305"/>
    </location>
</feature>
<dbReference type="SUPFAM" id="SSF48726">
    <property type="entry name" value="Immunoglobulin"/>
    <property type="match status" value="1"/>
</dbReference>
<evidence type="ECO:0000259" key="7">
    <source>
        <dbReference type="PROSITE" id="PS50835"/>
    </source>
</evidence>
<evidence type="ECO:0000256" key="4">
    <source>
        <dbReference type="ARBA" id="ARBA00023180"/>
    </source>
</evidence>
<sequence length="305" mass="34104">MCVWRYYICVCIALTSLHTGLCQDSSAQSLKDQPREVYVDVGSELRVQCDDEPGEGMPVEWRLNGSVVQTGPLLHLNSTRLEDGGLYTCHRPSGGDAIQQIQLRPGYPPSPPDIRCWAPSYPNKALCTVSQTTETHLPTKYIITYRQWDTGTVYPCHIILTSVDFLCEMKDFETLASGPYLINITAINGLGSATKLMPFDLEDNVKPDPPVDVMVTASHRRRVLVQWRPPPSWPNPVLFPLKYKLRYYWGSSKEPVEVESYDSCVISLDSLKVGRTYHFQVSAQELMGIGQGSDWSEPVSATVSG</sequence>
<dbReference type="PANTHER" id="PTHR48483">
    <property type="entry name" value="INTERLEUKIN-27 SUBUNIT BETA"/>
    <property type="match status" value="1"/>
</dbReference>
<keyword evidence="3" id="KW-0677">Repeat</keyword>
<dbReference type="PROSITE" id="PS01354">
    <property type="entry name" value="HEMATOPO_REC_L_F3"/>
    <property type="match status" value="1"/>
</dbReference>
<evidence type="ECO:0000313" key="9">
    <source>
        <dbReference type="EMBL" id="KAL2096990.1"/>
    </source>
</evidence>
<reference evidence="9 10" key="1">
    <citation type="submission" date="2024-09" db="EMBL/GenBank/DDBJ databases">
        <title>A chromosome-level genome assembly of Gray's grenadier anchovy, Coilia grayii.</title>
        <authorList>
            <person name="Fu Z."/>
        </authorList>
    </citation>
    <scope>NUCLEOTIDE SEQUENCE [LARGE SCALE GENOMIC DNA]</scope>
    <source>
        <strain evidence="9">G4</strain>
        <tissue evidence="9">Muscle</tissue>
    </source>
</reference>
<dbReference type="PANTHER" id="PTHR48483:SF2">
    <property type="entry name" value="INTERLEUKIN-27 SUBUNIT BETA"/>
    <property type="match status" value="1"/>
</dbReference>
<dbReference type="Gene3D" id="2.60.40.10">
    <property type="entry name" value="Immunoglobulins"/>
    <property type="match status" value="3"/>
</dbReference>
<keyword evidence="5" id="KW-0393">Immunoglobulin domain</keyword>
<dbReference type="InterPro" id="IPR003530">
    <property type="entry name" value="Hematopoietin_rcpt_L_F3_CS"/>
</dbReference>
<dbReference type="InterPro" id="IPR056621">
    <property type="entry name" value="FN3_IL27B_N"/>
</dbReference>
<dbReference type="InterPro" id="IPR003599">
    <property type="entry name" value="Ig_sub"/>
</dbReference>
<protein>
    <submittedName>
        <fullName evidence="9">Uncharacterized protein</fullName>
    </submittedName>
</protein>
<evidence type="ECO:0000256" key="2">
    <source>
        <dbReference type="ARBA" id="ARBA00022729"/>
    </source>
</evidence>
<evidence type="ECO:0000256" key="3">
    <source>
        <dbReference type="ARBA" id="ARBA00022737"/>
    </source>
</evidence>